<dbReference type="Proteomes" id="UP000314294">
    <property type="component" value="Unassembled WGS sequence"/>
</dbReference>
<comment type="caution">
    <text evidence="1">The sequence shown here is derived from an EMBL/GenBank/DDBJ whole genome shotgun (WGS) entry which is preliminary data.</text>
</comment>
<evidence type="ECO:0000313" key="1">
    <source>
        <dbReference type="EMBL" id="TNN56413.1"/>
    </source>
</evidence>
<gene>
    <name evidence="1" type="ORF">EYF80_033374</name>
</gene>
<keyword evidence="2" id="KW-1185">Reference proteome</keyword>
<dbReference type="EMBL" id="SRLO01000429">
    <property type="protein sequence ID" value="TNN56413.1"/>
    <property type="molecule type" value="Genomic_DNA"/>
</dbReference>
<sequence length="81" mass="8643">MLGELSGLCGGGEVSGEGIGLPTPSLMAWRAFNELLEKVVPPPELPGCVERKECGSLVLGFLQRSLLVWAVTGVPSHREKR</sequence>
<dbReference type="AlphaFoldDB" id="A0A4Z2GUJ0"/>
<accession>A0A4Z2GUJ0</accession>
<reference evidence="1 2" key="1">
    <citation type="submission" date="2019-03" db="EMBL/GenBank/DDBJ databases">
        <title>First draft genome of Liparis tanakae, snailfish: a comprehensive survey of snailfish specific genes.</title>
        <authorList>
            <person name="Kim W."/>
            <person name="Song I."/>
            <person name="Jeong J.-H."/>
            <person name="Kim D."/>
            <person name="Kim S."/>
            <person name="Ryu S."/>
            <person name="Song J.Y."/>
            <person name="Lee S.K."/>
        </authorList>
    </citation>
    <scope>NUCLEOTIDE SEQUENCE [LARGE SCALE GENOMIC DNA]</scope>
    <source>
        <tissue evidence="1">Muscle</tissue>
    </source>
</reference>
<protein>
    <submittedName>
        <fullName evidence="1">Uncharacterized protein</fullName>
    </submittedName>
</protein>
<organism evidence="1 2">
    <name type="scientific">Liparis tanakae</name>
    <name type="common">Tanaka's snailfish</name>
    <dbReference type="NCBI Taxonomy" id="230148"/>
    <lineage>
        <taxon>Eukaryota</taxon>
        <taxon>Metazoa</taxon>
        <taxon>Chordata</taxon>
        <taxon>Craniata</taxon>
        <taxon>Vertebrata</taxon>
        <taxon>Euteleostomi</taxon>
        <taxon>Actinopterygii</taxon>
        <taxon>Neopterygii</taxon>
        <taxon>Teleostei</taxon>
        <taxon>Neoteleostei</taxon>
        <taxon>Acanthomorphata</taxon>
        <taxon>Eupercaria</taxon>
        <taxon>Perciformes</taxon>
        <taxon>Cottioidei</taxon>
        <taxon>Cottales</taxon>
        <taxon>Liparidae</taxon>
        <taxon>Liparis</taxon>
    </lineage>
</organism>
<proteinExistence type="predicted"/>
<name>A0A4Z2GUJ0_9TELE</name>
<evidence type="ECO:0000313" key="2">
    <source>
        <dbReference type="Proteomes" id="UP000314294"/>
    </source>
</evidence>